<comment type="caution">
    <text evidence="2">The sequence shown here is derived from an EMBL/GenBank/DDBJ whole genome shotgun (WGS) entry which is preliminary data.</text>
</comment>
<keyword evidence="2" id="KW-0540">Nuclease</keyword>
<dbReference type="Gene3D" id="3.30.420.10">
    <property type="entry name" value="Ribonuclease H-like superfamily/Ribonuclease H"/>
    <property type="match status" value="1"/>
</dbReference>
<dbReference type="PANTHER" id="PTHR30231:SF41">
    <property type="entry name" value="DNA POLYMERASE III SUBUNIT EPSILON"/>
    <property type="match status" value="1"/>
</dbReference>
<dbReference type="InterPro" id="IPR036397">
    <property type="entry name" value="RNaseH_sf"/>
</dbReference>
<protein>
    <submittedName>
        <fullName evidence="2">3'-5' exonuclease</fullName>
    </submittedName>
</protein>
<dbReference type="GO" id="GO:0004527">
    <property type="term" value="F:exonuclease activity"/>
    <property type="evidence" value="ECO:0007669"/>
    <property type="project" value="UniProtKB-KW"/>
</dbReference>
<dbReference type="EMBL" id="JAYGJQ010000001">
    <property type="protein sequence ID" value="MEA9355591.1"/>
    <property type="molecule type" value="Genomic_DNA"/>
</dbReference>
<gene>
    <name evidence="2" type="ORF">SHI21_05245</name>
</gene>
<dbReference type="Pfam" id="PF00929">
    <property type="entry name" value="RNase_T"/>
    <property type="match status" value="1"/>
</dbReference>
<organism evidence="2 3">
    <name type="scientific">Bacteriovorax antarcticus</name>
    <dbReference type="NCBI Taxonomy" id="3088717"/>
    <lineage>
        <taxon>Bacteria</taxon>
        <taxon>Pseudomonadati</taxon>
        <taxon>Bdellovibrionota</taxon>
        <taxon>Bacteriovoracia</taxon>
        <taxon>Bacteriovoracales</taxon>
        <taxon>Bacteriovoracaceae</taxon>
        <taxon>Bacteriovorax</taxon>
    </lineage>
</organism>
<evidence type="ECO:0000313" key="3">
    <source>
        <dbReference type="Proteomes" id="UP001302274"/>
    </source>
</evidence>
<reference evidence="2 3" key="1">
    <citation type="submission" date="2023-11" db="EMBL/GenBank/DDBJ databases">
        <title>A Novel Polar Bacteriovorax (B. antarcticus) Isolated from the Biocrust in Antarctica.</title>
        <authorList>
            <person name="Mun W."/>
            <person name="Choi S.Y."/>
            <person name="Mitchell R.J."/>
        </authorList>
    </citation>
    <scope>NUCLEOTIDE SEQUENCE [LARGE SCALE GENOMIC DNA]</scope>
    <source>
        <strain evidence="2 3">PP10</strain>
    </source>
</reference>
<dbReference type="NCBIfam" id="TIGR00573">
    <property type="entry name" value="dnaq"/>
    <property type="match status" value="1"/>
</dbReference>
<dbReference type="InterPro" id="IPR012337">
    <property type="entry name" value="RNaseH-like_sf"/>
</dbReference>
<sequence>MTTNFPKTPSYDLLHSLTFCVFDLETTGGNHQHDKIIEIGLIKIKELKIVDQKSFLIKPDMHIPEFIQKLTSIKDADVTDAPLIEEVMDEILEFMGDAILVAHNTSFDVPFFNSVLRRMDRPELTNKSICTYLMTKYMIPNLLSSNLNYMSKIFDLQHQKAHRALDDAMASAELLLKYLSIFIHKKISKVNSLYYPKNKFELDRINFKKDMPLDAIIEQITTLTSPFLVTLKGLEGVVLFSMPSHGTAEEMKYIAEKIRSIPYEILTLKLVGPYFQGLIEMSSYFSKISAPLEIETIKKLCEFNGMDETLIDHHNMDEMPSDFIVLNHLIPEQYVIFPLKSLHQKLELVFRYPTHQNKLVQYINSKSARMGQGKMKKDHLNPMINNFLVQYLKTKRDFLMIDRQAAKIANPDLKDPIETFMAENPNAYDFPHLYL</sequence>
<dbReference type="SUPFAM" id="SSF53098">
    <property type="entry name" value="Ribonuclease H-like"/>
    <property type="match status" value="1"/>
</dbReference>
<name>A0ABU5VRF8_9BACT</name>
<dbReference type="InterPro" id="IPR013520">
    <property type="entry name" value="Ribonucl_H"/>
</dbReference>
<proteinExistence type="predicted"/>
<dbReference type="Proteomes" id="UP001302274">
    <property type="component" value="Unassembled WGS sequence"/>
</dbReference>
<dbReference type="InterPro" id="IPR006054">
    <property type="entry name" value="DnaQ"/>
</dbReference>
<dbReference type="PANTHER" id="PTHR30231">
    <property type="entry name" value="DNA POLYMERASE III SUBUNIT EPSILON"/>
    <property type="match status" value="1"/>
</dbReference>
<evidence type="ECO:0000313" key="2">
    <source>
        <dbReference type="EMBL" id="MEA9355591.1"/>
    </source>
</evidence>
<keyword evidence="2" id="KW-0269">Exonuclease</keyword>
<evidence type="ECO:0000259" key="1">
    <source>
        <dbReference type="SMART" id="SM00479"/>
    </source>
</evidence>
<dbReference type="RefSeq" id="WP_323575202.1">
    <property type="nucleotide sequence ID" value="NZ_JAYGJQ010000001.1"/>
</dbReference>
<feature type="domain" description="Exonuclease" evidence="1">
    <location>
        <begin position="18"/>
        <end position="184"/>
    </location>
</feature>
<accession>A0ABU5VRF8</accession>
<keyword evidence="2" id="KW-0378">Hydrolase</keyword>
<dbReference type="CDD" id="cd06127">
    <property type="entry name" value="DEDDh"/>
    <property type="match status" value="1"/>
</dbReference>
<dbReference type="SMART" id="SM00479">
    <property type="entry name" value="EXOIII"/>
    <property type="match status" value="1"/>
</dbReference>
<keyword evidence="3" id="KW-1185">Reference proteome</keyword>